<proteinExistence type="predicted"/>
<dbReference type="EMBL" id="CP013650">
    <property type="protein sequence ID" value="ALS98354.1"/>
    <property type="molecule type" value="Genomic_DNA"/>
</dbReference>
<dbReference type="Proteomes" id="UP000068447">
    <property type="component" value="Chromosome"/>
</dbReference>
<evidence type="ECO:0008006" key="3">
    <source>
        <dbReference type="Google" id="ProtNLM"/>
    </source>
</evidence>
<evidence type="ECO:0000313" key="1">
    <source>
        <dbReference type="EMBL" id="ALS98354.1"/>
    </source>
</evidence>
<protein>
    <recommendedName>
        <fullName evidence="3">Rap1a immunity protein domain-containing protein</fullName>
    </recommendedName>
</protein>
<dbReference type="KEGG" id="lal:AT746_08865"/>
<gene>
    <name evidence="1" type="ORF">AT746_08865</name>
</gene>
<reference evidence="1 2" key="1">
    <citation type="submission" date="2015-12" db="EMBL/GenBank/DDBJ databases">
        <title>Complete genome of Lacimicrobium alkaliphilum KCTC 32984.</title>
        <authorList>
            <person name="Kim S.-G."/>
            <person name="Lee Y.-J."/>
        </authorList>
    </citation>
    <scope>NUCLEOTIDE SEQUENCE [LARGE SCALE GENOMIC DNA]</scope>
    <source>
        <strain evidence="1 2">YelD216</strain>
    </source>
</reference>
<dbReference type="STRING" id="1526571.AT746_08865"/>
<accession>A0A0U3AK51</accession>
<dbReference type="AlphaFoldDB" id="A0A0U3AK51"/>
<organism evidence="1 2">
    <name type="scientific">Lacimicrobium alkaliphilum</name>
    <dbReference type="NCBI Taxonomy" id="1526571"/>
    <lineage>
        <taxon>Bacteria</taxon>
        <taxon>Pseudomonadati</taxon>
        <taxon>Pseudomonadota</taxon>
        <taxon>Gammaproteobacteria</taxon>
        <taxon>Alteromonadales</taxon>
        <taxon>Alteromonadaceae</taxon>
        <taxon>Lacimicrobium</taxon>
    </lineage>
</organism>
<sequence length="104" mass="11552">MLGLYTTSAPALTVQQFSDICASAPGECSELPVIQAYVGGALDLLATLDEQTEYLETLYCKEPQKLFDVAAIVRFMQQQPEQFANSNAMLLLIRYFEQYGGCEK</sequence>
<name>A0A0U3AK51_9ALTE</name>
<keyword evidence="2" id="KW-1185">Reference proteome</keyword>
<evidence type="ECO:0000313" key="2">
    <source>
        <dbReference type="Proteomes" id="UP000068447"/>
    </source>
</evidence>